<keyword evidence="2" id="KW-1185">Reference proteome</keyword>
<evidence type="ECO:0000313" key="2">
    <source>
        <dbReference type="Proteomes" id="UP000002630"/>
    </source>
</evidence>
<dbReference type="Proteomes" id="UP000002630">
    <property type="component" value="Linkage Group LG08"/>
</dbReference>
<dbReference type="GO" id="GO:0008237">
    <property type="term" value="F:metallopeptidase activity"/>
    <property type="evidence" value="ECO:0007669"/>
    <property type="project" value="InterPro"/>
</dbReference>
<dbReference type="Pfam" id="PF13688">
    <property type="entry name" value="Reprolysin_5"/>
    <property type="match status" value="1"/>
</dbReference>
<dbReference type="Gene3D" id="3.40.390.10">
    <property type="entry name" value="Collagenase (Catalytic Domain)"/>
    <property type="match status" value="1"/>
</dbReference>
<protein>
    <submittedName>
        <fullName evidence="1">Peptidyl-Asp metalloendopeptidase</fullName>
    </submittedName>
</protein>
<dbReference type="OrthoDB" id="49539at2759"/>
<evidence type="ECO:0000313" key="1">
    <source>
        <dbReference type="EMBL" id="CBN79239.1"/>
    </source>
</evidence>
<reference evidence="1 2" key="1">
    <citation type="journal article" date="2010" name="Nature">
        <title>The Ectocarpus genome and the independent evolution of multicellularity in brown algae.</title>
        <authorList>
            <person name="Cock J.M."/>
            <person name="Sterck L."/>
            <person name="Rouze P."/>
            <person name="Scornet D."/>
            <person name="Allen A.E."/>
            <person name="Amoutzias G."/>
            <person name="Anthouard V."/>
            <person name="Artiguenave F."/>
            <person name="Aury J.M."/>
            <person name="Badger J.H."/>
            <person name="Beszteri B."/>
            <person name="Billiau K."/>
            <person name="Bonnet E."/>
            <person name="Bothwell J.H."/>
            <person name="Bowler C."/>
            <person name="Boyen C."/>
            <person name="Brownlee C."/>
            <person name="Carrano C.J."/>
            <person name="Charrier B."/>
            <person name="Cho G.Y."/>
            <person name="Coelho S.M."/>
            <person name="Collen J."/>
            <person name="Corre E."/>
            <person name="Da Silva C."/>
            <person name="Delage L."/>
            <person name="Delaroque N."/>
            <person name="Dittami S.M."/>
            <person name="Doulbeau S."/>
            <person name="Elias M."/>
            <person name="Farnham G."/>
            <person name="Gachon C.M."/>
            <person name="Gschloessl B."/>
            <person name="Heesch S."/>
            <person name="Jabbari K."/>
            <person name="Jubin C."/>
            <person name="Kawai H."/>
            <person name="Kimura K."/>
            <person name="Kloareg B."/>
            <person name="Kupper F.C."/>
            <person name="Lang D."/>
            <person name="Le Bail A."/>
            <person name="Leblanc C."/>
            <person name="Lerouge P."/>
            <person name="Lohr M."/>
            <person name="Lopez P.J."/>
            <person name="Martens C."/>
            <person name="Maumus F."/>
            <person name="Michel G."/>
            <person name="Miranda-Saavedra D."/>
            <person name="Morales J."/>
            <person name="Moreau H."/>
            <person name="Motomura T."/>
            <person name="Nagasato C."/>
            <person name="Napoli C.A."/>
            <person name="Nelson D.R."/>
            <person name="Nyvall-Collen P."/>
            <person name="Peters A.F."/>
            <person name="Pommier C."/>
            <person name="Potin P."/>
            <person name="Poulain J."/>
            <person name="Quesneville H."/>
            <person name="Read B."/>
            <person name="Rensing S.A."/>
            <person name="Ritter A."/>
            <person name="Rousvoal S."/>
            <person name="Samanta M."/>
            <person name="Samson G."/>
            <person name="Schroeder D.C."/>
            <person name="Segurens B."/>
            <person name="Strittmatter M."/>
            <person name="Tonon T."/>
            <person name="Tregear J.W."/>
            <person name="Valentin K."/>
            <person name="von Dassow P."/>
            <person name="Yamagishi T."/>
            <person name="Van de Peer Y."/>
            <person name="Wincker P."/>
        </authorList>
    </citation>
    <scope>NUCLEOTIDE SEQUENCE [LARGE SCALE GENOMIC DNA]</scope>
    <source>
        <strain evidence="2">Ec32 / CCAP1310/4</strain>
    </source>
</reference>
<dbReference type="SUPFAM" id="SSF55486">
    <property type="entry name" value="Metalloproteases ('zincins'), catalytic domain"/>
    <property type="match status" value="1"/>
</dbReference>
<dbReference type="EMBL" id="FN649733">
    <property type="protein sequence ID" value="CBN79239.1"/>
    <property type="molecule type" value="Genomic_DNA"/>
</dbReference>
<dbReference type="EMBL" id="FN647683">
    <property type="protein sequence ID" value="CBN79239.1"/>
    <property type="molecule type" value="Genomic_DNA"/>
</dbReference>
<gene>
    <name evidence="1" type="ORF">Esi_0010_0184</name>
</gene>
<dbReference type="InterPro" id="IPR024079">
    <property type="entry name" value="MetalloPept_cat_dom_sf"/>
</dbReference>
<dbReference type="eggNOG" id="ENOG502SDWE">
    <property type="taxonomic scope" value="Eukaryota"/>
</dbReference>
<sequence>MCDTLEDAKEAKALEFSIGAGQTVIADLVSFTTIWTGTVKESEDFDGLPRSISMTWTADCSTQNFVVQMISPAKDGGVDTMVSLPNPSNGENFLLATVHHNSIDEIDVEDDIGRRLQIADSVGEQTNLRQGVQRSALDDGSEILTPRRLLAKEAERGIERARLDDPDIDAKDNDIRQLQEYRSASPEGQEAFHERGLRRLSEDNVVMPGGRVLSSETVIDVLVLYTEKAMLESDSGDGAGRSIAQMESDIATAYQGANNALSASGVNFSVRIVHMEQAPFDESDSIVDDVRAIQKNEGVHKLRDEYGADLVQLIGYYLNTCGVGFTMGSPSSGFAQYGYSVVHTNCLSNFSHIHELGHNFGANHNKENAGGSDGVDAYNYAYRNCEVGTKFRTIMAYSSGCPSTPRVNVFSNPDLTYANQRQGTENADNARVLNEAMSEIHQ</sequence>
<proteinExistence type="predicted"/>
<accession>D8LC56</accession>
<dbReference type="InParanoid" id="D8LC56"/>
<organism evidence="1 2">
    <name type="scientific">Ectocarpus siliculosus</name>
    <name type="common">Brown alga</name>
    <name type="synonym">Conferva siliculosa</name>
    <dbReference type="NCBI Taxonomy" id="2880"/>
    <lineage>
        <taxon>Eukaryota</taxon>
        <taxon>Sar</taxon>
        <taxon>Stramenopiles</taxon>
        <taxon>Ochrophyta</taxon>
        <taxon>PX clade</taxon>
        <taxon>Phaeophyceae</taxon>
        <taxon>Ectocarpales</taxon>
        <taxon>Ectocarpaceae</taxon>
        <taxon>Ectocarpus</taxon>
    </lineage>
</organism>
<name>D8LC56_ECTSI</name>
<dbReference type="AlphaFoldDB" id="D8LC56"/>